<organism evidence="2 3">
    <name type="scientific">Aureobasidium pullulans EXF-150</name>
    <dbReference type="NCBI Taxonomy" id="1043002"/>
    <lineage>
        <taxon>Eukaryota</taxon>
        <taxon>Fungi</taxon>
        <taxon>Dikarya</taxon>
        <taxon>Ascomycota</taxon>
        <taxon>Pezizomycotina</taxon>
        <taxon>Dothideomycetes</taxon>
        <taxon>Dothideomycetidae</taxon>
        <taxon>Dothideales</taxon>
        <taxon>Saccotheciaceae</taxon>
        <taxon>Aureobasidium</taxon>
    </lineage>
</organism>
<evidence type="ECO:0000256" key="1">
    <source>
        <dbReference type="SAM" id="MobiDB-lite"/>
    </source>
</evidence>
<name>A0A074XNV1_AURPU</name>
<dbReference type="Proteomes" id="UP000030706">
    <property type="component" value="Unassembled WGS sequence"/>
</dbReference>
<keyword evidence="3" id="KW-1185">Reference proteome</keyword>
<protein>
    <submittedName>
        <fullName evidence="2">Uncharacterized protein</fullName>
    </submittedName>
</protein>
<gene>
    <name evidence="2" type="ORF">M438DRAFT_163634</name>
</gene>
<evidence type="ECO:0000313" key="2">
    <source>
        <dbReference type="EMBL" id="KEQ87180.1"/>
    </source>
</evidence>
<accession>A0A074XNV1</accession>
<dbReference type="HOGENOM" id="CLU_2440477_0_0_1"/>
<evidence type="ECO:0000313" key="3">
    <source>
        <dbReference type="Proteomes" id="UP000030706"/>
    </source>
</evidence>
<dbReference type="AlphaFoldDB" id="A0A074XNV1"/>
<sequence>MRRKERTLRLWKLVAVLSTHSTRTDHVRSVGGEWKVRKARKSESQAAASRASKHPVDKHAARLNNHDTSLAPSPFVQHPLRPSLSSDKAP</sequence>
<dbReference type="GeneID" id="40741370"/>
<dbReference type="RefSeq" id="XP_029763367.1">
    <property type="nucleotide sequence ID" value="XM_029899064.1"/>
</dbReference>
<reference evidence="2 3" key="1">
    <citation type="journal article" date="2014" name="BMC Genomics">
        <title>Genome sequencing of four Aureobasidium pullulans varieties: biotechnological potential, stress tolerance, and description of new species.</title>
        <authorList>
            <person name="Gostin Ar C."/>
            <person name="Ohm R.A."/>
            <person name="Kogej T."/>
            <person name="Sonjak S."/>
            <person name="Turk M."/>
            <person name="Zajc J."/>
            <person name="Zalar P."/>
            <person name="Grube M."/>
            <person name="Sun H."/>
            <person name="Han J."/>
            <person name="Sharma A."/>
            <person name="Chiniquy J."/>
            <person name="Ngan C.Y."/>
            <person name="Lipzen A."/>
            <person name="Barry K."/>
            <person name="Grigoriev I.V."/>
            <person name="Gunde-Cimerman N."/>
        </authorList>
    </citation>
    <scope>NUCLEOTIDE SEQUENCE [LARGE SCALE GENOMIC DNA]</scope>
    <source>
        <strain evidence="2 3">EXF-150</strain>
    </source>
</reference>
<feature type="region of interest" description="Disordered" evidence="1">
    <location>
        <begin position="28"/>
        <end position="90"/>
    </location>
</feature>
<proteinExistence type="predicted"/>
<dbReference type="EMBL" id="KL584977">
    <property type="protein sequence ID" value="KEQ87180.1"/>
    <property type="molecule type" value="Genomic_DNA"/>
</dbReference>